<dbReference type="GO" id="GO:0005737">
    <property type="term" value="C:cytoplasm"/>
    <property type="evidence" value="ECO:0007669"/>
    <property type="project" value="UniProtKB-SubCell"/>
</dbReference>
<dbReference type="Gene3D" id="3.40.50.880">
    <property type="match status" value="1"/>
</dbReference>
<gene>
    <name evidence="8 9" type="primary">purQ</name>
    <name evidence="9" type="ORF">DXN04_13770</name>
</gene>
<comment type="pathway">
    <text evidence="8">Purine metabolism; IMP biosynthesis via de novo pathway; 5-amino-1-(5-phospho-D-ribosyl)imidazole from N(2)-formyl-N(1)-(5-phospho-D-ribosyl)glycinamide: step 1/2.</text>
</comment>
<keyword evidence="5 8" id="KW-0378">Hydrolase</keyword>
<evidence type="ECO:0000256" key="6">
    <source>
        <dbReference type="ARBA" id="ARBA00022840"/>
    </source>
</evidence>
<dbReference type="InterPro" id="IPR010075">
    <property type="entry name" value="PRibForGlyAmidine_synth_PurQ"/>
</dbReference>
<dbReference type="InterPro" id="IPR029062">
    <property type="entry name" value="Class_I_gatase-like"/>
</dbReference>
<proteinExistence type="inferred from homology"/>
<dbReference type="HAMAP" id="MF_00421">
    <property type="entry name" value="PurQ"/>
    <property type="match status" value="1"/>
</dbReference>
<dbReference type="CDD" id="cd01740">
    <property type="entry name" value="GATase1_FGAR_AT"/>
    <property type="match status" value="1"/>
</dbReference>
<evidence type="ECO:0000256" key="1">
    <source>
        <dbReference type="ARBA" id="ARBA00022490"/>
    </source>
</evidence>
<feature type="active site" evidence="8">
    <location>
        <position position="205"/>
    </location>
</feature>
<keyword evidence="2 8" id="KW-0436">Ligase</keyword>
<keyword evidence="3 8" id="KW-0547">Nucleotide-binding</keyword>
<evidence type="ECO:0000256" key="2">
    <source>
        <dbReference type="ARBA" id="ARBA00022598"/>
    </source>
</evidence>
<dbReference type="Pfam" id="PF13507">
    <property type="entry name" value="GATase_5"/>
    <property type="match status" value="1"/>
</dbReference>
<keyword evidence="7 8" id="KW-0315">Glutamine amidotransferase</keyword>
<dbReference type="PANTHER" id="PTHR47552">
    <property type="entry name" value="PHOSPHORIBOSYLFORMYLGLYCINAMIDINE SYNTHASE SUBUNIT PURQ"/>
    <property type="match status" value="1"/>
</dbReference>
<dbReference type="PIRSF" id="PIRSF001586">
    <property type="entry name" value="FGAM_synth_I"/>
    <property type="match status" value="1"/>
</dbReference>
<keyword evidence="10" id="KW-1185">Reference proteome</keyword>
<protein>
    <recommendedName>
        <fullName evidence="8">Phosphoribosylformylglycinamidine synthase subunit PurQ</fullName>
        <shortName evidence="8">FGAM synthase</shortName>
        <ecNumber evidence="8">6.3.5.3</ecNumber>
    </recommendedName>
    <alternativeName>
        <fullName evidence="8">Formylglycinamide ribonucleotide amidotransferase subunit I</fullName>
        <shortName evidence="8">FGAR amidotransferase I</shortName>
        <shortName evidence="8">FGAR-AT I</shortName>
    </alternativeName>
    <alternativeName>
        <fullName evidence="8">Glutaminase PurQ</fullName>
        <ecNumber evidence="8">3.5.1.2</ecNumber>
    </alternativeName>
    <alternativeName>
        <fullName evidence="8">Phosphoribosylformylglycinamidine synthase subunit I</fullName>
    </alternativeName>
</protein>
<dbReference type="GO" id="GO:0004359">
    <property type="term" value="F:glutaminase activity"/>
    <property type="evidence" value="ECO:0007669"/>
    <property type="project" value="UniProtKB-EC"/>
</dbReference>
<evidence type="ECO:0000256" key="8">
    <source>
        <dbReference type="HAMAP-Rule" id="MF_00421"/>
    </source>
</evidence>
<dbReference type="NCBIfam" id="NF002957">
    <property type="entry name" value="PRK03619.1"/>
    <property type="match status" value="1"/>
</dbReference>
<sequence length="230" mass="25367">MKFGVVTFPGSNCDHDMIDALRNDLGQEVIELWHKDKDLSMFSTEDCIVLPGGFSYGDYLRCGAIARFSPMMQSVIEFANKGGRVIGVCNGFQILVEAGLLPGALLRNENQQFVCKNVYLKSDNPVASLTKDVTGRPLMIPVAHGEGRYYADQATLETLQANNQILFRYCDEFGNVVEDANPNGATLNIAGICNKERNVFGLMPHPERATREVLGNTDGQLIFQSLINNN</sequence>
<feature type="active site" description="Nucleophile" evidence="8">
    <location>
        <position position="89"/>
    </location>
</feature>
<dbReference type="GO" id="GO:0005524">
    <property type="term" value="F:ATP binding"/>
    <property type="evidence" value="ECO:0007669"/>
    <property type="project" value="UniProtKB-KW"/>
</dbReference>
<keyword evidence="1 8" id="KW-0963">Cytoplasm</keyword>
<dbReference type="SMART" id="SM01211">
    <property type="entry name" value="GATase_5"/>
    <property type="match status" value="1"/>
</dbReference>
<evidence type="ECO:0000256" key="3">
    <source>
        <dbReference type="ARBA" id="ARBA00022741"/>
    </source>
</evidence>
<comment type="caution">
    <text evidence="9">The sequence shown here is derived from an EMBL/GenBank/DDBJ whole genome shotgun (WGS) entry which is preliminary data.</text>
</comment>
<dbReference type="PANTHER" id="PTHR47552:SF1">
    <property type="entry name" value="PHOSPHORIBOSYLFORMYLGLYCINAMIDINE SYNTHASE SUBUNIT PURQ"/>
    <property type="match status" value="1"/>
</dbReference>
<dbReference type="Proteomes" id="UP000261174">
    <property type="component" value="Unassembled WGS sequence"/>
</dbReference>
<dbReference type="AlphaFoldDB" id="A0A3E1P2D6"/>
<evidence type="ECO:0000256" key="7">
    <source>
        <dbReference type="ARBA" id="ARBA00022962"/>
    </source>
</evidence>
<feature type="active site" evidence="8">
    <location>
        <position position="207"/>
    </location>
</feature>
<dbReference type="SUPFAM" id="SSF52317">
    <property type="entry name" value="Class I glutamine amidotransferase-like"/>
    <property type="match status" value="1"/>
</dbReference>
<comment type="subcellular location">
    <subcellularLocation>
        <location evidence="8">Cytoplasm</location>
    </subcellularLocation>
</comment>
<comment type="function">
    <text evidence="8">Part of the phosphoribosylformylglycinamidine synthase complex involved in the purines biosynthetic pathway. Catalyzes the ATP-dependent conversion of formylglycinamide ribonucleotide (FGAR) and glutamine to yield formylglycinamidine ribonucleotide (FGAM) and glutamate. The FGAM synthase complex is composed of three subunits. PurQ produces an ammonia molecule by converting glutamine to glutamate. PurL transfers the ammonia molecule to FGAR to form FGAM in an ATP-dependent manner. PurS interacts with PurQ and PurL and is thought to assist in the transfer of the ammonia molecule from PurQ to PurL.</text>
</comment>
<organism evidence="9 10">
    <name type="scientific">Chitinophaga silvisoli</name>
    <dbReference type="NCBI Taxonomy" id="2291814"/>
    <lineage>
        <taxon>Bacteria</taxon>
        <taxon>Pseudomonadati</taxon>
        <taxon>Bacteroidota</taxon>
        <taxon>Chitinophagia</taxon>
        <taxon>Chitinophagales</taxon>
        <taxon>Chitinophagaceae</taxon>
        <taxon>Chitinophaga</taxon>
    </lineage>
</organism>
<dbReference type="EMBL" id="QTJV01000004">
    <property type="protein sequence ID" value="RFM34346.1"/>
    <property type="molecule type" value="Genomic_DNA"/>
</dbReference>
<comment type="catalytic activity">
    <reaction evidence="8">
        <text>N(2)-formyl-N(1)-(5-phospho-beta-D-ribosyl)glycinamide + L-glutamine + ATP + H2O = 2-formamido-N(1)-(5-O-phospho-beta-D-ribosyl)acetamidine + L-glutamate + ADP + phosphate + H(+)</text>
        <dbReference type="Rhea" id="RHEA:17129"/>
        <dbReference type="ChEBI" id="CHEBI:15377"/>
        <dbReference type="ChEBI" id="CHEBI:15378"/>
        <dbReference type="ChEBI" id="CHEBI:29985"/>
        <dbReference type="ChEBI" id="CHEBI:30616"/>
        <dbReference type="ChEBI" id="CHEBI:43474"/>
        <dbReference type="ChEBI" id="CHEBI:58359"/>
        <dbReference type="ChEBI" id="CHEBI:147286"/>
        <dbReference type="ChEBI" id="CHEBI:147287"/>
        <dbReference type="ChEBI" id="CHEBI:456216"/>
        <dbReference type="EC" id="6.3.5.3"/>
    </reaction>
</comment>
<name>A0A3E1P2D6_9BACT</name>
<dbReference type="GO" id="GO:0006189">
    <property type="term" value="P:'de novo' IMP biosynthetic process"/>
    <property type="evidence" value="ECO:0007669"/>
    <property type="project" value="UniProtKB-UniRule"/>
</dbReference>
<evidence type="ECO:0000313" key="10">
    <source>
        <dbReference type="Proteomes" id="UP000261174"/>
    </source>
</evidence>
<dbReference type="GO" id="GO:0004642">
    <property type="term" value="F:phosphoribosylformylglycinamidine synthase activity"/>
    <property type="evidence" value="ECO:0007669"/>
    <property type="project" value="UniProtKB-UniRule"/>
</dbReference>
<dbReference type="EC" id="3.5.1.2" evidence="8"/>
<dbReference type="NCBIfam" id="TIGR01737">
    <property type="entry name" value="FGAM_synth_I"/>
    <property type="match status" value="1"/>
</dbReference>
<evidence type="ECO:0000256" key="4">
    <source>
        <dbReference type="ARBA" id="ARBA00022755"/>
    </source>
</evidence>
<accession>A0A3E1P2D6</accession>
<dbReference type="OrthoDB" id="9804441at2"/>
<evidence type="ECO:0000313" key="9">
    <source>
        <dbReference type="EMBL" id="RFM34346.1"/>
    </source>
</evidence>
<dbReference type="PROSITE" id="PS51273">
    <property type="entry name" value="GATASE_TYPE_1"/>
    <property type="match status" value="1"/>
</dbReference>
<keyword evidence="6 8" id="KW-0067">ATP-binding</keyword>
<dbReference type="UniPathway" id="UPA00074">
    <property type="reaction ID" value="UER00128"/>
</dbReference>
<keyword evidence="4 8" id="KW-0658">Purine biosynthesis</keyword>
<dbReference type="EC" id="6.3.5.3" evidence="8"/>
<dbReference type="RefSeq" id="WP_116853931.1">
    <property type="nucleotide sequence ID" value="NZ_QTJV01000004.1"/>
</dbReference>
<comment type="catalytic activity">
    <reaction evidence="8">
        <text>L-glutamine + H2O = L-glutamate + NH4(+)</text>
        <dbReference type="Rhea" id="RHEA:15889"/>
        <dbReference type="ChEBI" id="CHEBI:15377"/>
        <dbReference type="ChEBI" id="CHEBI:28938"/>
        <dbReference type="ChEBI" id="CHEBI:29985"/>
        <dbReference type="ChEBI" id="CHEBI:58359"/>
        <dbReference type="EC" id="3.5.1.2"/>
    </reaction>
</comment>
<evidence type="ECO:0000256" key="5">
    <source>
        <dbReference type="ARBA" id="ARBA00022801"/>
    </source>
</evidence>
<comment type="subunit">
    <text evidence="8">Part of the FGAM synthase complex composed of 1 PurL, 1 PurQ and 2 PurS subunits.</text>
</comment>
<reference evidence="9 10" key="1">
    <citation type="submission" date="2018-08" db="EMBL/GenBank/DDBJ databases">
        <title>Chitinophaga sp. K20C18050901, a novel bacterium isolated from forest soil.</title>
        <authorList>
            <person name="Wang C."/>
        </authorList>
    </citation>
    <scope>NUCLEOTIDE SEQUENCE [LARGE SCALE GENOMIC DNA]</scope>
    <source>
        <strain evidence="9 10">K20C18050901</strain>
    </source>
</reference>